<protein>
    <submittedName>
        <fullName evidence="2">M28 family peptidase</fullName>
    </submittedName>
</protein>
<gene>
    <name evidence="2" type="ORF">Ataiwa_02150</name>
</gene>
<feature type="domain" description="Peptidase M28" evidence="1">
    <location>
        <begin position="63"/>
        <end position="281"/>
    </location>
</feature>
<accession>A0ABQ6PXL1</accession>
<organism evidence="2 3">
    <name type="scientific">Algoriphagus taiwanensis</name>
    <dbReference type="NCBI Taxonomy" id="1445656"/>
    <lineage>
        <taxon>Bacteria</taxon>
        <taxon>Pseudomonadati</taxon>
        <taxon>Bacteroidota</taxon>
        <taxon>Cytophagia</taxon>
        <taxon>Cytophagales</taxon>
        <taxon>Cyclobacteriaceae</taxon>
        <taxon>Algoriphagus</taxon>
    </lineage>
</organism>
<sequence length="290" mass="32726">MKKAQVARIVQDVQCLTDVYPARNYRNLESLKKIQDYLVKEMTYYGYETHLQTWTALGNDYSNVICSYQPEKEKRLIIGAHYDVCGNTPGADDNASAVAGLLETLRLISENKPNLDFGIDFVAYCLEEPPFFGTELMGSYVHAKSIAPNRKNILGMICYEMIGYFSDEPGSQKFPDPSFEKLYPSTGNFIMTVGIEKFSSFNDQVFKGMKEGGFIEVEKVNMPESNGFAGLSDQRNYWTFGIPAMMINDTSFLRNPNYHELGDTIDTLDFKKMSGVVDAAIYSILNFSSK</sequence>
<reference evidence="2 3" key="1">
    <citation type="submission" date="2023-08" db="EMBL/GenBank/DDBJ databases">
        <title>Draft genome sequence of Algoriphagus taiwanensis.</title>
        <authorList>
            <person name="Takatani N."/>
            <person name="Hosokawa M."/>
            <person name="Sawabe T."/>
        </authorList>
    </citation>
    <scope>NUCLEOTIDE SEQUENCE [LARGE SCALE GENOMIC DNA]</scope>
    <source>
        <strain evidence="2 3">JCM 19755</strain>
    </source>
</reference>
<dbReference type="InterPro" id="IPR007484">
    <property type="entry name" value="Peptidase_M28"/>
</dbReference>
<keyword evidence="3" id="KW-1185">Reference proteome</keyword>
<name>A0ABQ6PXL1_9BACT</name>
<evidence type="ECO:0000313" key="2">
    <source>
        <dbReference type="EMBL" id="GMQ31943.1"/>
    </source>
</evidence>
<dbReference type="SUPFAM" id="SSF53187">
    <property type="entry name" value="Zn-dependent exopeptidases"/>
    <property type="match status" value="1"/>
</dbReference>
<evidence type="ECO:0000259" key="1">
    <source>
        <dbReference type="Pfam" id="PF04389"/>
    </source>
</evidence>
<dbReference type="InterPro" id="IPR045175">
    <property type="entry name" value="M28_fam"/>
</dbReference>
<dbReference type="PANTHER" id="PTHR12147:SF26">
    <property type="entry name" value="PEPTIDASE M28 DOMAIN-CONTAINING PROTEIN"/>
    <property type="match status" value="1"/>
</dbReference>
<dbReference type="Pfam" id="PF04389">
    <property type="entry name" value="Peptidase_M28"/>
    <property type="match status" value="1"/>
</dbReference>
<dbReference type="Proteomes" id="UP001307705">
    <property type="component" value="Unassembled WGS sequence"/>
</dbReference>
<dbReference type="EMBL" id="BTPE01000001">
    <property type="protein sequence ID" value="GMQ31943.1"/>
    <property type="molecule type" value="Genomic_DNA"/>
</dbReference>
<dbReference type="PANTHER" id="PTHR12147">
    <property type="entry name" value="METALLOPEPTIDASE M28 FAMILY MEMBER"/>
    <property type="match status" value="1"/>
</dbReference>
<comment type="caution">
    <text evidence="2">The sequence shown here is derived from an EMBL/GenBank/DDBJ whole genome shotgun (WGS) entry which is preliminary data.</text>
</comment>
<dbReference type="Gene3D" id="3.40.630.10">
    <property type="entry name" value="Zn peptidases"/>
    <property type="match status" value="1"/>
</dbReference>
<evidence type="ECO:0000313" key="3">
    <source>
        <dbReference type="Proteomes" id="UP001307705"/>
    </source>
</evidence>
<proteinExistence type="predicted"/>
<dbReference type="RefSeq" id="WP_338226792.1">
    <property type="nucleotide sequence ID" value="NZ_BTPE01000001.1"/>
</dbReference>